<organism evidence="2 3">
    <name type="scientific">Diabrotica balteata</name>
    <name type="common">Banded cucumber beetle</name>
    <dbReference type="NCBI Taxonomy" id="107213"/>
    <lineage>
        <taxon>Eukaryota</taxon>
        <taxon>Metazoa</taxon>
        <taxon>Ecdysozoa</taxon>
        <taxon>Arthropoda</taxon>
        <taxon>Hexapoda</taxon>
        <taxon>Insecta</taxon>
        <taxon>Pterygota</taxon>
        <taxon>Neoptera</taxon>
        <taxon>Endopterygota</taxon>
        <taxon>Coleoptera</taxon>
        <taxon>Polyphaga</taxon>
        <taxon>Cucujiformia</taxon>
        <taxon>Chrysomeloidea</taxon>
        <taxon>Chrysomelidae</taxon>
        <taxon>Galerucinae</taxon>
        <taxon>Diabroticina</taxon>
        <taxon>Diabroticites</taxon>
        <taxon>Diabrotica</taxon>
    </lineage>
</organism>
<dbReference type="EMBL" id="OU898282">
    <property type="protein sequence ID" value="CAG9837808.1"/>
    <property type="molecule type" value="Genomic_DNA"/>
</dbReference>
<evidence type="ECO:0000313" key="3">
    <source>
        <dbReference type="Proteomes" id="UP001153709"/>
    </source>
</evidence>
<feature type="region of interest" description="Disordered" evidence="1">
    <location>
        <begin position="1"/>
        <end position="21"/>
    </location>
</feature>
<evidence type="ECO:0000313" key="2">
    <source>
        <dbReference type="EMBL" id="CAG9837808.1"/>
    </source>
</evidence>
<proteinExistence type="predicted"/>
<sequence length="75" mass="8761">MRLCSCSLPQPNPKSKTKCNQMEVKQEISEETFKIETEYNELDGDLFNGFKCEIQEASNRQSTQDKYYLDLAPYL</sequence>
<protein>
    <submittedName>
        <fullName evidence="2">Uncharacterized protein</fullName>
    </submittedName>
</protein>
<gene>
    <name evidence="2" type="ORF">DIABBA_LOCUS10763</name>
</gene>
<dbReference type="AlphaFoldDB" id="A0A9N9T728"/>
<evidence type="ECO:0000256" key="1">
    <source>
        <dbReference type="SAM" id="MobiDB-lite"/>
    </source>
</evidence>
<dbReference type="Proteomes" id="UP001153709">
    <property type="component" value="Chromosome 7"/>
</dbReference>
<accession>A0A9N9T728</accession>
<name>A0A9N9T728_DIABA</name>
<reference evidence="2" key="1">
    <citation type="submission" date="2022-01" db="EMBL/GenBank/DDBJ databases">
        <authorList>
            <person name="King R."/>
        </authorList>
    </citation>
    <scope>NUCLEOTIDE SEQUENCE</scope>
</reference>
<keyword evidence="3" id="KW-1185">Reference proteome</keyword>